<accession>A0A1U9ZAG3</accession>
<name>A0A1U9ZAG3_9CAUD</name>
<evidence type="ECO:0000313" key="1">
    <source>
        <dbReference type="EMBL" id="AQZ54622.1"/>
    </source>
</evidence>
<dbReference type="Proteomes" id="UP000221468">
    <property type="component" value="Segment"/>
</dbReference>
<dbReference type="RefSeq" id="YP_009600658.1">
    <property type="nucleotide sequence ID" value="NC_041925.1"/>
</dbReference>
<sequence>MKANGQYIVIIEYHNGVNVLGYTEIALESESITAKELLREIKESIKLPENTTHYQITGIYKL</sequence>
<protein>
    <submittedName>
        <fullName evidence="1">Uncharacterized protein</fullName>
    </submittedName>
</protein>
<reference evidence="1 2" key="1">
    <citation type="journal article" date="2019" name="Genomics">
        <title>Genomic analyses of a novel bacteriophage (VB_PmiS-Isfahan) within Siphoviridae family infecting Proteus mirabilis.</title>
        <authorList>
            <person name="Yazdi M."/>
            <person name="Bouzari M."/>
            <person name="Ghaemi E.A."/>
        </authorList>
    </citation>
    <scope>NUCLEOTIDE SEQUENCE [LARGE SCALE GENOMIC DNA]</scope>
</reference>
<keyword evidence="2" id="KW-1185">Reference proteome</keyword>
<dbReference type="EMBL" id="KY742649">
    <property type="protein sequence ID" value="AQZ54622.1"/>
    <property type="molecule type" value="Genomic_DNA"/>
</dbReference>
<proteinExistence type="predicted"/>
<evidence type="ECO:0000313" key="2">
    <source>
        <dbReference type="Proteomes" id="UP000221468"/>
    </source>
</evidence>
<dbReference type="KEGG" id="vg:40076464"/>
<dbReference type="GeneID" id="40076464"/>
<organism evidence="1 2">
    <name type="scientific">Proteus phage VB_PmiS-Isfahan</name>
    <dbReference type="NCBI Taxonomy" id="1969841"/>
    <lineage>
        <taxon>Viruses</taxon>
        <taxon>Duplodnaviria</taxon>
        <taxon>Heunggongvirae</taxon>
        <taxon>Uroviricota</taxon>
        <taxon>Caudoviricetes</taxon>
        <taxon>Gorganvirus</taxon>
        <taxon>Gorganvirus isfahan</taxon>
    </lineage>
</organism>